<accession>A0A0V0QE77</accession>
<reference evidence="1 2" key="1">
    <citation type="journal article" date="2015" name="Sci. Rep.">
        <title>Genome of the facultative scuticociliatosis pathogen Pseudocohnilembus persalinus provides insight into its virulence through horizontal gene transfer.</title>
        <authorList>
            <person name="Xiong J."/>
            <person name="Wang G."/>
            <person name="Cheng J."/>
            <person name="Tian M."/>
            <person name="Pan X."/>
            <person name="Warren A."/>
            <person name="Jiang C."/>
            <person name="Yuan D."/>
            <person name="Miao W."/>
        </authorList>
    </citation>
    <scope>NUCLEOTIDE SEQUENCE [LARGE SCALE GENOMIC DNA]</scope>
    <source>
        <strain evidence="1">36N120E</strain>
    </source>
</reference>
<evidence type="ECO:0000313" key="2">
    <source>
        <dbReference type="Proteomes" id="UP000054937"/>
    </source>
</evidence>
<protein>
    <submittedName>
        <fullName evidence="1">Uncharacterized protein</fullName>
    </submittedName>
</protein>
<keyword evidence="2" id="KW-1185">Reference proteome</keyword>
<comment type="caution">
    <text evidence="1">The sequence shown here is derived from an EMBL/GenBank/DDBJ whole genome shotgun (WGS) entry which is preliminary data.</text>
</comment>
<sequence>MVYSNIKNYDLFSTTETKFNLKAHKIKCGQGVKKFGNSIKNQADKDIKSVLNLTKTVKTELSSKKHIAELKKIAKNLYQYIFTEPFHQPKTEQKPKQLKIQKEILQNNCYFEIDEKMNQICENYILQLTEEQQQHRKLYQKIQNIQLQENQEAQEIYQNKQNKDQETNIQILEDKENEPEQEYLLQEENQEFQEILYQELLEYIQNLDNQLKYRKQHIQTQQQQLKNIFGQLKLEKNNSFSEKQLKSVQNKIYQIIEENGKEEFQDYWQCYFENLYIKC</sequence>
<dbReference type="Proteomes" id="UP000054937">
    <property type="component" value="Unassembled WGS sequence"/>
</dbReference>
<proteinExistence type="predicted"/>
<name>A0A0V0QE77_PSEPJ</name>
<evidence type="ECO:0000313" key="1">
    <source>
        <dbReference type="EMBL" id="KRX00500.1"/>
    </source>
</evidence>
<dbReference type="InParanoid" id="A0A0V0QE77"/>
<gene>
    <name evidence="1" type="ORF">PPERSA_08893</name>
</gene>
<dbReference type="EMBL" id="LDAU01000188">
    <property type="protein sequence ID" value="KRX00500.1"/>
    <property type="molecule type" value="Genomic_DNA"/>
</dbReference>
<dbReference type="AlphaFoldDB" id="A0A0V0QE77"/>
<organism evidence="1 2">
    <name type="scientific">Pseudocohnilembus persalinus</name>
    <name type="common">Ciliate</name>
    <dbReference type="NCBI Taxonomy" id="266149"/>
    <lineage>
        <taxon>Eukaryota</taxon>
        <taxon>Sar</taxon>
        <taxon>Alveolata</taxon>
        <taxon>Ciliophora</taxon>
        <taxon>Intramacronucleata</taxon>
        <taxon>Oligohymenophorea</taxon>
        <taxon>Scuticociliatia</taxon>
        <taxon>Philasterida</taxon>
        <taxon>Pseudocohnilembidae</taxon>
        <taxon>Pseudocohnilembus</taxon>
    </lineage>
</organism>